<gene>
    <name evidence="1" type="ORF">C900_03092</name>
</gene>
<dbReference type="AlphaFoldDB" id="L8JSD8"/>
<evidence type="ECO:0000313" key="1">
    <source>
        <dbReference type="EMBL" id="ELR71128.1"/>
    </source>
</evidence>
<dbReference type="RefSeq" id="WP_009580444.1">
    <property type="nucleotide sequence ID" value="NZ_AMZN01000045.1"/>
</dbReference>
<accession>L8JSD8</accession>
<organism evidence="1 2">
    <name type="scientific">Fulvivirga imtechensis AK7</name>
    <dbReference type="NCBI Taxonomy" id="1237149"/>
    <lineage>
        <taxon>Bacteria</taxon>
        <taxon>Pseudomonadati</taxon>
        <taxon>Bacteroidota</taxon>
        <taxon>Cytophagia</taxon>
        <taxon>Cytophagales</taxon>
        <taxon>Fulvivirgaceae</taxon>
        <taxon>Fulvivirga</taxon>
    </lineage>
</organism>
<protein>
    <recommendedName>
        <fullName evidence="3">HMA domain-containing protein</fullName>
    </recommendedName>
</protein>
<comment type="caution">
    <text evidence="1">The sequence shown here is derived from an EMBL/GenBank/DDBJ whole genome shotgun (WGS) entry which is preliminary data.</text>
</comment>
<evidence type="ECO:0008006" key="3">
    <source>
        <dbReference type="Google" id="ProtNLM"/>
    </source>
</evidence>
<proteinExistence type="predicted"/>
<reference evidence="1 2" key="1">
    <citation type="submission" date="2012-12" db="EMBL/GenBank/DDBJ databases">
        <title>Genome assembly of Fulvivirga imtechensis AK7.</title>
        <authorList>
            <person name="Nupur N."/>
            <person name="Khatri I."/>
            <person name="Kumar R."/>
            <person name="Subramanian S."/>
            <person name="Pinnaka A."/>
        </authorList>
    </citation>
    <scope>NUCLEOTIDE SEQUENCE [LARGE SCALE GENOMIC DNA]</scope>
    <source>
        <strain evidence="1 2">AK7</strain>
    </source>
</reference>
<evidence type="ECO:0000313" key="2">
    <source>
        <dbReference type="Proteomes" id="UP000011135"/>
    </source>
</evidence>
<sequence>MAPKDLVDEMIIYDQILVFRTNLNSIRKARLACRELERIEGVLQVNVDLKDHENVLRVECKRNIQPAEIENSVLRIGFYCSELEG</sequence>
<dbReference type="EMBL" id="AMZN01000045">
    <property type="protein sequence ID" value="ELR71128.1"/>
    <property type="molecule type" value="Genomic_DNA"/>
</dbReference>
<keyword evidence="2" id="KW-1185">Reference proteome</keyword>
<dbReference type="Proteomes" id="UP000011135">
    <property type="component" value="Unassembled WGS sequence"/>
</dbReference>
<dbReference type="OrthoDB" id="1036397at2"/>
<name>L8JSD8_9BACT</name>